<evidence type="ECO:0000313" key="7">
    <source>
        <dbReference type="Proteomes" id="UP001628179"/>
    </source>
</evidence>
<dbReference type="RefSeq" id="XP_070915148.1">
    <property type="nucleotide sequence ID" value="XM_071059047.1"/>
</dbReference>
<dbReference type="Proteomes" id="UP001628179">
    <property type="component" value="Unassembled WGS sequence"/>
</dbReference>
<keyword evidence="7" id="KW-1185">Reference proteome</keyword>
<keyword evidence="2" id="KW-0805">Transcription regulation</keyword>
<evidence type="ECO:0000256" key="2">
    <source>
        <dbReference type="ARBA" id="ARBA00023015"/>
    </source>
</evidence>
<evidence type="ECO:0000256" key="5">
    <source>
        <dbReference type="ARBA" id="ARBA00023242"/>
    </source>
</evidence>
<evidence type="ECO:0000256" key="3">
    <source>
        <dbReference type="ARBA" id="ARBA00023125"/>
    </source>
</evidence>
<comment type="caution">
    <text evidence="6">The sequence shown here is derived from an EMBL/GenBank/DDBJ whole genome shotgun (WGS) entry which is preliminary data.</text>
</comment>
<accession>A0ABQ0G6M3</accession>
<sequence length="390" mass="42972">MWLEPSGLSAAACINTFRSRILPHFPFIHLPAHVPVPALQRDRPLLFRAIVCVASPTARERQALAAKLKQDLCEAVFLQQGQHEMESQHSGMEQRMDVLLGLLLYAAFGWDDVLISRLTILAMSMVGEMRLDKLASPEVRALAFMNPAVKQLDGQITPQYSLECQRAVLACFALSSVASAQLGQVNALRWTAEMDSYLAAVSGSTDCPTDAALVLQVRLQLLTSKALQLRDRDPAMTAQIATQALVVQLQELWPAVQKHQALLNLPRQEFRAISFLQWAQLTRCVIVLHRLESLQFPDPRWNPAAVRAVVDLPVLLGRIGEKLDMAAREVGEEAGDDVFTRLAGGVRAFRERVGQERAAQKQVGQERVVQEHAIQDRVVQEGCAGAGAAG</sequence>
<dbReference type="PANTHER" id="PTHR31845:SF18">
    <property type="entry name" value="ZN(II)2CYS6 TRANSCRIPTION FACTOR (EUROFUNG)"/>
    <property type="match status" value="1"/>
</dbReference>
<keyword evidence="4" id="KW-0804">Transcription</keyword>
<evidence type="ECO:0000256" key="1">
    <source>
        <dbReference type="ARBA" id="ARBA00004123"/>
    </source>
</evidence>
<protein>
    <submittedName>
        <fullName evidence="6">Uncharacterized protein</fullName>
    </submittedName>
</protein>
<keyword evidence="5" id="KW-0539">Nucleus</keyword>
<dbReference type="InterPro" id="IPR051089">
    <property type="entry name" value="prtT"/>
</dbReference>
<organism evidence="6 7">
    <name type="scientific">Madurella fahalii</name>
    <dbReference type="NCBI Taxonomy" id="1157608"/>
    <lineage>
        <taxon>Eukaryota</taxon>
        <taxon>Fungi</taxon>
        <taxon>Dikarya</taxon>
        <taxon>Ascomycota</taxon>
        <taxon>Pezizomycotina</taxon>
        <taxon>Sordariomycetes</taxon>
        <taxon>Sordariomycetidae</taxon>
        <taxon>Sordariales</taxon>
        <taxon>Sordariales incertae sedis</taxon>
        <taxon>Madurella</taxon>
    </lineage>
</organism>
<gene>
    <name evidence="6" type="ORF">MFIFM68171_03626</name>
</gene>
<proteinExistence type="predicted"/>
<keyword evidence="3" id="KW-0238">DNA-binding</keyword>
<evidence type="ECO:0000256" key="4">
    <source>
        <dbReference type="ARBA" id="ARBA00023163"/>
    </source>
</evidence>
<reference evidence="6 7" key="1">
    <citation type="submission" date="2024-09" db="EMBL/GenBank/DDBJ databases">
        <title>Itraconazole resistance in Madurella fahalii resulting from another homologue of gene encoding cytochrome P450 14-alpha sterol demethylase (CYP51).</title>
        <authorList>
            <person name="Yoshioka I."/>
            <person name="Fahal A.H."/>
            <person name="Kaneko S."/>
            <person name="Yaguchi T."/>
        </authorList>
    </citation>
    <scope>NUCLEOTIDE SEQUENCE [LARGE SCALE GENOMIC DNA]</scope>
    <source>
        <strain evidence="6 7">IFM 68171</strain>
    </source>
</reference>
<comment type="subcellular location">
    <subcellularLocation>
        <location evidence="1">Nucleus</location>
    </subcellularLocation>
</comment>
<evidence type="ECO:0000313" key="6">
    <source>
        <dbReference type="EMBL" id="GAB1313416.1"/>
    </source>
</evidence>
<dbReference type="GeneID" id="98174370"/>
<dbReference type="EMBL" id="BAAFSV010000002">
    <property type="protein sequence ID" value="GAB1313416.1"/>
    <property type="molecule type" value="Genomic_DNA"/>
</dbReference>
<name>A0ABQ0G6M3_9PEZI</name>
<dbReference type="PANTHER" id="PTHR31845">
    <property type="entry name" value="FINGER DOMAIN PROTEIN, PUTATIVE-RELATED"/>
    <property type="match status" value="1"/>
</dbReference>